<sequence>MIKSFADKETQSLWKGKFSKKFPPELQRKAQMKLGMLNNIKDIKELKIPPSNKLHSLDGDRKGQFAISINDQWRICFSFDNGDVFDVEIVDYH</sequence>
<dbReference type="EMBL" id="RQHU01000006">
    <property type="protein sequence ID" value="TGN14026.1"/>
    <property type="molecule type" value="Genomic_DNA"/>
</dbReference>
<dbReference type="InterPro" id="IPR035093">
    <property type="entry name" value="RelE/ParE_toxin_dom_sf"/>
</dbReference>
<proteinExistence type="predicted"/>
<dbReference type="PANTHER" id="PTHR40266">
    <property type="entry name" value="TOXIN HIGB-1"/>
    <property type="match status" value="1"/>
</dbReference>
<reference evidence="1" key="1">
    <citation type="journal article" date="2019" name="PLoS Negl. Trop. Dis.">
        <title>Revisiting the worldwide diversity of Leptospira species in the environment.</title>
        <authorList>
            <person name="Vincent A.T."/>
            <person name="Schiettekatte O."/>
            <person name="Bourhy P."/>
            <person name="Veyrier F.J."/>
            <person name="Picardeau M."/>
        </authorList>
    </citation>
    <scope>NUCLEOTIDE SEQUENCE [LARGE SCALE GENOMIC DNA]</scope>
    <source>
        <strain evidence="1">201601109</strain>
    </source>
</reference>
<dbReference type="SUPFAM" id="SSF143011">
    <property type="entry name" value="RelE-like"/>
    <property type="match status" value="1"/>
</dbReference>
<comment type="caution">
    <text evidence="1">The sequence shown here is derived from an EMBL/GenBank/DDBJ whole genome shotgun (WGS) entry which is preliminary data.</text>
</comment>
<dbReference type="Gene3D" id="3.30.2310.20">
    <property type="entry name" value="RelE-like"/>
    <property type="match status" value="1"/>
</dbReference>
<protein>
    <submittedName>
        <fullName evidence="1">Plasmid maintenance system killer protein</fullName>
    </submittedName>
</protein>
<gene>
    <name evidence="1" type="ORF">EHR08_10285</name>
</gene>
<accession>A0A6H3NUW4</accession>
<organism evidence="1 2">
    <name type="scientific">Leptospira bandrabouensis</name>
    <dbReference type="NCBI Taxonomy" id="2484903"/>
    <lineage>
        <taxon>Bacteria</taxon>
        <taxon>Pseudomonadati</taxon>
        <taxon>Spirochaetota</taxon>
        <taxon>Spirochaetia</taxon>
        <taxon>Leptospirales</taxon>
        <taxon>Leptospiraceae</taxon>
        <taxon>Leptospira</taxon>
    </lineage>
</organism>
<dbReference type="Pfam" id="PF05015">
    <property type="entry name" value="HigB-like_toxin"/>
    <property type="match status" value="1"/>
</dbReference>
<evidence type="ECO:0000313" key="2">
    <source>
        <dbReference type="Proteomes" id="UP000297649"/>
    </source>
</evidence>
<keyword evidence="2" id="KW-1185">Reference proteome</keyword>
<dbReference type="PANTHER" id="PTHR40266:SF2">
    <property type="entry name" value="TOXIN HIGB-1"/>
    <property type="match status" value="1"/>
</dbReference>
<dbReference type="AlphaFoldDB" id="A0A6H3NUW4"/>
<dbReference type="RefSeq" id="WP_135781391.1">
    <property type="nucleotide sequence ID" value="NZ_JAIZBL010000008.1"/>
</dbReference>
<name>A0A6H3NUW4_9LEPT</name>
<dbReference type="InterPro" id="IPR007711">
    <property type="entry name" value="HigB-1"/>
</dbReference>
<dbReference type="Proteomes" id="UP000297649">
    <property type="component" value="Unassembled WGS sequence"/>
</dbReference>
<evidence type="ECO:0000313" key="1">
    <source>
        <dbReference type="EMBL" id="TGN14026.1"/>
    </source>
</evidence>